<gene>
    <name evidence="2" type="ORF">AAFH49_19055</name>
</gene>
<evidence type="ECO:0000313" key="2">
    <source>
        <dbReference type="EMBL" id="MEL5996321.1"/>
    </source>
</evidence>
<dbReference type="RefSeq" id="WP_342300676.1">
    <property type="nucleotide sequence ID" value="NZ_JBCEVZ010000067.1"/>
</dbReference>
<dbReference type="EMBL" id="JBCEVZ010000067">
    <property type="protein sequence ID" value="MEL5996321.1"/>
    <property type="molecule type" value="Genomic_DNA"/>
</dbReference>
<proteinExistence type="predicted"/>
<protein>
    <recommendedName>
        <fullName evidence="1">Nucleotide modification associated domain-containing protein</fullName>
    </recommendedName>
</protein>
<reference evidence="2 3" key="1">
    <citation type="journal article" date="2018" name="Arch. Microbiol.">
        <title>Hymenobacter segetis sp. nov., isolated from soil.</title>
        <authorList>
            <person name="Ten L.N."/>
            <person name="Lim S.J."/>
            <person name="Kim B.O."/>
            <person name="Kang I.K."/>
            <person name="Jung H.Y."/>
        </authorList>
    </citation>
    <scope>NUCLEOTIDE SEQUENCE [LARGE SCALE GENOMIC DNA]</scope>
    <source>
        <strain evidence="2 3">S7-3-11</strain>
    </source>
</reference>
<keyword evidence="3" id="KW-1185">Reference proteome</keyword>
<comment type="caution">
    <text evidence="2">The sequence shown here is derived from an EMBL/GenBank/DDBJ whole genome shotgun (WGS) entry which is preliminary data.</text>
</comment>
<evidence type="ECO:0000313" key="3">
    <source>
        <dbReference type="Proteomes" id="UP001479606"/>
    </source>
</evidence>
<name>A0ABU9M263_9BACT</name>
<evidence type="ECO:0000259" key="1">
    <source>
        <dbReference type="Pfam" id="PF18753"/>
    </source>
</evidence>
<dbReference type="Proteomes" id="UP001479606">
    <property type="component" value="Unassembled WGS sequence"/>
</dbReference>
<dbReference type="InterPro" id="IPR041180">
    <property type="entry name" value="Nmad2"/>
</dbReference>
<feature type="domain" description="Nucleotide modification associated" evidence="1">
    <location>
        <begin position="6"/>
        <end position="205"/>
    </location>
</feature>
<organism evidence="2 3">
    <name type="scientific">Hymenobacter segetis</name>
    <dbReference type="NCBI Taxonomy" id="2025509"/>
    <lineage>
        <taxon>Bacteria</taxon>
        <taxon>Pseudomonadati</taxon>
        <taxon>Bacteroidota</taxon>
        <taxon>Cytophagia</taxon>
        <taxon>Cytophagales</taxon>
        <taxon>Hymenobacteraceae</taxon>
        <taxon>Hymenobacter</taxon>
    </lineage>
</organism>
<accession>A0ABU9M263</accession>
<sequence length="218" mass="24643">MPRKLPQVYLYVVDRDLGFAPNPFHGVCTLATCKPRIRSTAQIGDWVIGLGGQRLKATGKCIFAMKVTNKLTFNEYWLDPEFHDKKPVRNGSRKMMVGDNIYYLDEDASWHQAPSHHSEPDGSLNEYNLGRDTSSRNVLVSTYFYYFGSSAVALPDGMLSAIGYVNAIDHRVFPHPAAEPLIQWIEREHADSLNLVLADPFNFDKSTGHYSVETNRMS</sequence>
<dbReference type="Pfam" id="PF18753">
    <property type="entry name" value="Nmad2"/>
    <property type="match status" value="1"/>
</dbReference>